<evidence type="ECO:0000256" key="3">
    <source>
        <dbReference type="ARBA" id="ARBA00022670"/>
    </source>
</evidence>
<dbReference type="GO" id="GO:0016485">
    <property type="term" value="P:protein processing"/>
    <property type="evidence" value="ECO:0007669"/>
    <property type="project" value="UniProtKB-ARBA"/>
</dbReference>
<keyword evidence="8" id="KW-0472">Membrane</keyword>
<comment type="subcellular location">
    <subcellularLocation>
        <location evidence="1">Secreted</location>
    </subcellularLocation>
</comment>
<dbReference type="KEGG" id="apln:108740960"/>
<protein>
    <submittedName>
        <fullName evidence="11">Trypsin alpha-3 isoform X1</fullName>
    </submittedName>
</protein>
<dbReference type="PROSITE" id="PS00135">
    <property type="entry name" value="TRYPSIN_SER"/>
    <property type="match status" value="1"/>
</dbReference>
<keyword evidence="2" id="KW-0964">Secreted</keyword>
<evidence type="ECO:0000256" key="1">
    <source>
        <dbReference type="ARBA" id="ARBA00004613"/>
    </source>
</evidence>
<sequence length="289" mass="31236">MKNVMVIFSVIILGIITVLNANMVTKLGTRIINGTVVTNRTEFAYQVSFRVKSLNHHFCAGTIISERAVLTAAHCFETYSANSVVAVVGDLDISATSRETVHMEVAAILSHADYNRTSIENDVAVAMTKEIFSWTSTVNFLPLANNTPQGGTECYISGWGSTYYEGPASPKLLYAIVLIINKTVCNSVYGNKITEDMLCAGYLNGTADACSGDSGGPLVCGGVVAGIVSWGYGCAHAPYPGVYTDVAYFKSWIETQIENYTPDSSHSAKHYFHVHIALFLIVCVMLANK</sequence>
<dbReference type="PANTHER" id="PTHR24252">
    <property type="entry name" value="ACROSIN-RELATED"/>
    <property type="match status" value="1"/>
</dbReference>
<feature type="transmembrane region" description="Helical" evidence="8">
    <location>
        <begin position="270"/>
        <end position="287"/>
    </location>
</feature>
<dbReference type="InterPro" id="IPR001254">
    <property type="entry name" value="Trypsin_dom"/>
</dbReference>
<organism evidence="10 11">
    <name type="scientific">Agrilus planipennis</name>
    <name type="common">Emerald ash borer</name>
    <name type="synonym">Agrilus marcopoli</name>
    <dbReference type="NCBI Taxonomy" id="224129"/>
    <lineage>
        <taxon>Eukaryota</taxon>
        <taxon>Metazoa</taxon>
        <taxon>Ecdysozoa</taxon>
        <taxon>Arthropoda</taxon>
        <taxon>Hexapoda</taxon>
        <taxon>Insecta</taxon>
        <taxon>Pterygota</taxon>
        <taxon>Neoptera</taxon>
        <taxon>Endopterygota</taxon>
        <taxon>Coleoptera</taxon>
        <taxon>Polyphaga</taxon>
        <taxon>Elateriformia</taxon>
        <taxon>Buprestoidea</taxon>
        <taxon>Buprestidae</taxon>
        <taxon>Agrilinae</taxon>
        <taxon>Agrilus</taxon>
    </lineage>
</organism>
<dbReference type="GO" id="GO:0005576">
    <property type="term" value="C:extracellular region"/>
    <property type="evidence" value="ECO:0007669"/>
    <property type="project" value="UniProtKB-SubCell"/>
</dbReference>
<keyword evidence="8" id="KW-1133">Transmembrane helix</keyword>
<dbReference type="Pfam" id="PF00089">
    <property type="entry name" value="Trypsin"/>
    <property type="match status" value="1"/>
</dbReference>
<keyword evidence="4 7" id="KW-0378">Hydrolase</keyword>
<dbReference type="PANTHER" id="PTHR24252:SF7">
    <property type="entry name" value="HYALIN"/>
    <property type="match status" value="1"/>
</dbReference>
<dbReference type="FunFam" id="2.40.10.10:FF:000047">
    <property type="entry name" value="Trypsin eta"/>
    <property type="match status" value="1"/>
</dbReference>
<name>A0A1W4X4H2_AGRPL</name>
<dbReference type="PROSITE" id="PS50240">
    <property type="entry name" value="TRYPSIN_DOM"/>
    <property type="match status" value="1"/>
</dbReference>
<dbReference type="OrthoDB" id="10059102at2759"/>
<evidence type="ECO:0000256" key="8">
    <source>
        <dbReference type="SAM" id="Phobius"/>
    </source>
</evidence>
<accession>A0A1W4X4H2</accession>
<dbReference type="RefSeq" id="XP_018331011.1">
    <property type="nucleotide sequence ID" value="XM_018475509.1"/>
</dbReference>
<proteinExistence type="predicted"/>
<evidence type="ECO:0000256" key="7">
    <source>
        <dbReference type="RuleBase" id="RU363034"/>
    </source>
</evidence>
<evidence type="ECO:0000256" key="6">
    <source>
        <dbReference type="ARBA" id="ARBA00023157"/>
    </source>
</evidence>
<reference evidence="11" key="1">
    <citation type="submission" date="2025-08" db="UniProtKB">
        <authorList>
            <consortium name="RefSeq"/>
        </authorList>
    </citation>
    <scope>IDENTIFICATION</scope>
    <source>
        <tissue evidence="11">Entire body</tissue>
    </source>
</reference>
<dbReference type="InterPro" id="IPR001314">
    <property type="entry name" value="Peptidase_S1A"/>
</dbReference>
<dbReference type="InterPro" id="IPR009003">
    <property type="entry name" value="Peptidase_S1_PA"/>
</dbReference>
<dbReference type="SUPFAM" id="SSF50494">
    <property type="entry name" value="Trypsin-like serine proteases"/>
    <property type="match status" value="1"/>
</dbReference>
<feature type="domain" description="Peptidase S1" evidence="9">
    <location>
        <begin position="31"/>
        <end position="258"/>
    </location>
</feature>
<dbReference type="PRINTS" id="PR00722">
    <property type="entry name" value="CHYMOTRYPSIN"/>
</dbReference>
<dbReference type="InParanoid" id="A0A1W4X4H2"/>
<dbReference type="InterPro" id="IPR033116">
    <property type="entry name" value="TRYPSIN_SER"/>
</dbReference>
<keyword evidence="3 7" id="KW-0645">Protease</keyword>
<dbReference type="Proteomes" id="UP000192223">
    <property type="component" value="Unplaced"/>
</dbReference>
<evidence type="ECO:0000259" key="9">
    <source>
        <dbReference type="PROSITE" id="PS50240"/>
    </source>
</evidence>
<dbReference type="CDD" id="cd00190">
    <property type="entry name" value="Tryp_SPc"/>
    <property type="match status" value="1"/>
</dbReference>
<evidence type="ECO:0000256" key="4">
    <source>
        <dbReference type="ARBA" id="ARBA00022801"/>
    </source>
</evidence>
<evidence type="ECO:0000313" key="11">
    <source>
        <dbReference type="RefSeq" id="XP_018331011.1"/>
    </source>
</evidence>
<dbReference type="AlphaFoldDB" id="A0A1W4X4H2"/>
<dbReference type="GO" id="GO:0004252">
    <property type="term" value="F:serine-type endopeptidase activity"/>
    <property type="evidence" value="ECO:0007669"/>
    <property type="project" value="InterPro"/>
</dbReference>
<dbReference type="InterPro" id="IPR018114">
    <property type="entry name" value="TRYPSIN_HIS"/>
</dbReference>
<keyword evidence="10" id="KW-1185">Reference proteome</keyword>
<evidence type="ECO:0000256" key="5">
    <source>
        <dbReference type="ARBA" id="ARBA00022825"/>
    </source>
</evidence>
<keyword evidence="8" id="KW-0812">Transmembrane</keyword>
<dbReference type="InterPro" id="IPR043504">
    <property type="entry name" value="Peptidase_S1_PA_chymotrypsin"/>
</dbReference>
<dbReference type="SMART" id="SM00020">
    <property type="entry name" value="Tryp_SPc"/>
    <property type="match status" value="1"/>
</dbReference>
<evidence type="ECO:0000256" key="2">
    <source>
        <dbReference type="ARBA" id="ARBA00022525"/>
    </source>
</evidence>
<dbReference type="STRING" id="224129.A0A1W4X4H2"/>
<dbReference type="Gene3D" id="2.40.10.10">
    <property type="entry name" value="Trypsin-like serine proteases"/>
    <property type="match status" value="1"/>
</dbReference>
<keyword evidence="5 7" id="KW-0720">Serine protease</keyword>
<evidence type="ECO:0000313" key="10">
    <source>
        <dbReference type="Proteomes" id="UP000192223"/>
    </source>
</evidence>
<gene>
    <name evidence="11" type="primary">LOC108740960</name>
</gene>
<keyword evidence="6" id="KW-1015">Disulfide bond</keyword>
<dbReference type="PROSITE" id="PS00134">
    <property type="entry name" value="TRYPSIN_HIS"/>
    <property type="match status" value="1"/>
</dbReference>
<dbReference type="GeneID" id="108740960"/>